<comment type="caution">
    <text evidence="1">The sequence shown here is derived from an EMBL/GenBank/DDBJ whole genome shotgun (WGS) entry which is preliminary data.</text>
</comment>
<keyword evidence="2" id="KW-1185">Reference proteome</keyword>
<evidence type="ECO:0000313" key="2">
    <source>
        <dbReference type="Proteomes" id="UP001430848"/>
    </source>
</evidence>
<dbReference type="Proteomes" id="UP001430848">
    <property type="component" value="Unassembled WGS sequence"/>
</dbReference>
<sequence length="192" mass="22297">MLGDDGSRAFIGPTKFRDEIFWNSYHDMIQNFEVLVHRNDEHNRDLNAIAVALEARMEDVRNTFHDLLVEERVAFHTIAKDLLPVTKHVPIEELERDPPASCTVCGLLFSQEEQEPPTPGVVDYGVYKERGEQVHSPMRYQECAYVPHQHAFCMREWARLLMEKDANNMVTGIKAKDHWRCNTCFVDPWRAG</sequence>
<evidence type="ECO:0000313" key="1">
    <source>
        <dbReference type="EMBL" id="KAK7716739.1"/>
    </source>
</evidence>
<dbReference type="EMBL" id="JAKNSF020000097">
    <property type="protein sequence ID" value="KAK7716739.1"/>
    <property type="molecule type" value="Genomic_DNA"/>
</dbReference>
<proteinExistence type="predicted"/>
<gene>
    <name evidence="1" type="ORF">SLS63_010942</name>
</gene>
<evidence type="ECO:0008006" key="3">
    <source>
        <dbReference type="Google" id="ProtNLM"/>
    </source>
</evidence>
<name>A0ABR1NVE9_DIAER</name>
<reference evidence="1 2" key="1">
    <citation type="submission" date="2024-02" db="EMBL/GenBank/DDBJ databases">
        <title>De novo assembly and annotation of 12 fungi associated with fruit tree decline syndrome in Ontario, Canada.</title>
        <authorList>
            <person name="Sulman M."/>
            <person name="Ellouze W."/>
            <person name="Ilyukhin E."/>
        </authorList>
    </citation>
    <scope>NUCLEOTIDE SEQUENCE [LARGE SCALE GENOMIC DNA]</scope>
    <source>
        <strain evidence="1 2">M169</strain>
    </source>
</reference>
<accession>A0ABR1NVE9</accession>
<organism evidence="1 2">
    <name type="scientific">Diaporthe eres</name>
    <name type="common">Phomopsis oblonga</name>
    <dbReference type="NCBI Taxonomy" id="83184"/>
    <lineage>
        <taxon>Eukaryota</taxon>
        <taxon>Fungi</taxon>
        <taxon>Dikarya</taxon>
        <taxon>Ascomycota</taxon>
        <taxon>Pezizomycotina</taxon>
        <taxon>Sordariomycetes</taxon>
        <taxon>Sordariomycetidae</taxon>
        <taxon>Diaporthales</taxon>
        <taxon>Diaporthaceae</taxon>
        <taxon>Diaporthe</taxon>
        <taxon>Diaporthe eres species complex</taxon>
    </lineage>
</organism>
<protein>
    <recommendedName>
        <fullName evidence="3">RING-type domain-containing protein</fullName>
    </recommendedName>
</protein>